<accession>A0A7U4JR10</accession>
<protein>
    <recommendedName>
        <fullName evidence="4">SH3 domain-containing protein</fullName>
    </recommendedName>
</protein>
<dbReference type="EMBL" id="CP009225">
    <property type="protein sequence ID" value="AKC63737.1"/>
    <property type="molecule type" value="Genomic_DNA"/>
</dbReference>
<evidence type="ECO:0000256" key="1">
    <source>
        <dbReference type="SAM" id="Phobius"/>
    </source>
</evidence>
<keyword evidence="1" id="KW-0812">Transmembrane</keyword>
<dbReference type="GeneID" id="92939648"/>
<dbReference type="RefSeq" id="WP_033060933.1">
    <property type="nucleotide sequence ID" value="NZ_CP009225.1"/>
</dbReference>
<reference evidence="2 3" key="1">
    <citation type="journal article" date="2015" name="PLoS ONE">
        <title>A universal mariner transposon system for forward genetic studies in the genus clostridium.</title>
        <authorList>
            <person name="Zhang Y."/>
            <person name="Grosse-Honebrink A."/>
            <person name="Minton N.P."/>
        </authorList>
    </citation>
    <scope>NUCLEOTIDE SEQUENCE [LARGE SCALE GENOMIC DNA]</scope>
    <source>
        <strain evidence="2 3">NCIMB 10696</strain>
    </source>
</reference>
<name>A0A7U4JR10_CLOSG</name>
<dbReference type="AlphaFoldDB" id="A0A7U4JR10"/>
<dbReference type="Gene3D" id="2.30.30.40">
    <property type="entry name" value="SH3 Domains"/>
    <property type="match status" value="1"/>
</dbReference>
<evidence type="ECO:0000313" key="2">
    <source>
        <dbReference type="EMBL" id="AKC63737.1"/>
    </source>
</evidence>
<organism evidence="2 3">
    <name type="scientific">Clostridium sporogenes</name>
    <dbReference type="NCBI Taxonomy" id="1509"/>
    <lineage>
        <taxon>Bacteria</taxon>
        <taxon>Bacillati</taxon>
        <taxon>Bacillota</taxon>
        <taxon>Clostridia</taxon>
        <taxon>Eubacteriales</taxon>
        <taxon>Clostridiaceae</taxon>
        <taxon>Clostridium</taxon>
    </lineage>
</organism>
<sequence>MDEKNSLYKDINYSNKLNIIQKSLGISKYIKNMSSMQSSIYNLGLADSGLKYISSIQKSLGISEYIKNMSSMQSSIYNLVLADSGLKYISSIQKSLGISEYIKNMSSMQSSIYNLVLADSGLKYIPSIQKSLGISEYIKNMSSMQSSIYNLLLADSGLKYISSMQKSLGINKTIKNVSKLQNFLEKQKIVREKYLNELKNENITINNDGSICVDSGIITKQEIEEKVDKCIEDIVDKSNDYENWETKLYSQFKEEEKKHPILVKIVAFMISIMIAFVINDYLSRISQKDYKRSNDVFIVKNIKKEFKYESFNSETLKKYRIVSHNGLIIKSDCSMKSSTISKLDVGKVVKIVYKNKNWTLIEWECEDGNTNIGWTLTRYLARIKK</sequence>
<evidence type="ECO:0000313" key="3">
    <source>
        <dbReference type="Proteomes" id="UP000033052"/>
    </source>
</evidence>
<dbReference type="KEGG" id="cld:CLSPO_c30170"/>
<evidence type="ECO:0008006" key="4">
    <source>
        <dbReference type="Google" id="ProtNLM"/>
    </source>
</evidence>
<gene>
    <name evidence="2" type="ORF">CLSPO_c30170</name>
</gene>
<feature type="transmembrane region" description="Helical" evidence="1">
    <location>
        <begin position="261"/>
        <end position="282"/>
    </location>
</feature>
<proteinExistence type="predicted"/>
<keyword evidence="1" id="KW-0472">Membrane</keyword>
<dbReference type="Proteomes" id="UP000033052">
    <property type="component" value="Chromosome"/>
</dbReference>
<keyword evidence="1" id="KW-1133">Transmembrane helix</keyword>